<dbReference type="EMBL" id="JAPZVQ010000024">
    <property type="protein sequence ID" value="MDA1388184.1"/>
    <property type="molecule type" value="Genomic_DNA"/>
</dbReference>
<gene>
    <name evidence="4" type="ORF">J2S69_000698</name>
    <name evidence="3" type="ORF">O2L01_24535</name>
</gene>
<protein>
    <submittedName>
        <fullName evidence="3">DUF4132 domain-containing protein</fullName>
    </submittedName>
</protein>
<dbReference type="RefSeq" id="WP_270124682.1">
    <property type="nucleotide sequence ID" value="NZ_BAAAOM010000002.1"/>
</dbReference>
<dbReference type="Proteomes" id="UP001145799">
    <property type="component" value="Unassembled WGS sequence"/>
</dbReference>
<comment type="caution">
    <text evidence="3">The sequence shown here is derived from an EMBL/GenBank/DDBJ whole genome shotgun (WGS) entry which is preliminary data.</text>
</comment>
<dbReference type="AlphaFoldDB" id="A0A9X3SXB2"/>
<sequence length="1106" mass="119856">MNHIAPQEDRLELPTAWKAKLLPWRGKRAGKPFEPAGPEAIARQLQWQADHRDQLETALAAPGNAPYAADAAAYLAGEPNARGAAAVGALLASYDGDFKESALTPALDRWLEAHGLPFAVCAAVERLAVAPVTSGYYGGRHIAQRTVKEHDPAHPDTAVLGLWHGGIAAVRALLAAASDEAYAEVVAAVAKHRDTATKRITAMALLPGEQDWVLEACKDFGPNRAYPSNVDTLFWHSASRPEHLKAAGLAKVLMYHNAEIDTLASVLAGLGAEALPFLLAADTDLRAFNDVDRRLLYRAVAMVPTDEATAFILERLERPNVWEAAAEAAARFPVRALRTAARLAPTAPTGLRPWLAAAVNLADPGLHVHLDEADRAVIADLLAGTGRVPAADVADLPALLAAPPWTRKRPKRKRVVIADLEAPAASHLTWTPGEREAWEGVRGDYDLDEGYWRGTEAVEPGDWRIVSFLAYADLDRAEPLLDAWDAGAHAGKQTELQRVLARFGERAIGRVLVHPAAEHTCHELPGPILNQTAARIAAERLARLKGARPSAARWLDRHGLAAVPYLVPDALGADKKRREYAETALARLAAAHGSAAVAAAAEGFGPEAAEAIRDLLDTDPLEPRGKVPGPASWAVPLILPQVLLNGGEKALPDEAIPHLITVLALGTPDDAYPGVRIVAEACDRASLTRFSRALFQRWLAVGAPAKEGWAFTQLVHFADDATVWDLAPRIREWPGQSQHKRAVTGLEVLGAIGTEEALRAIQTIAAKVKFKALKEEAGRQITLIAEGLGLSREQLADRLVPDFGLGEAAALVLDYGPRRFHVAFDEQLKPFVTDEDGKPRKSLPKPGAKDDPEIAEESYRRFTALKKELRTVAADQVRRLEQAMVAAREWSAEEFRRYFAEHALNAHLARRLVWIAETDGARFGFRIAEDGTYSDVEDESVDLPEHANIRVAHPVHLGDATTAWAEVLADYEILQPFDQLNRPVMAFTDDELATGRLKRFEGATVDVGRVLGLTARGWNRAAPEDAGVAPGIAFPLPEGGCVTVALEPGIVVGYPREAPEQVIQSVRLALYERYHWTEEPEEFPTGVDPLTTSEILASLTRLTGTA</sequence>
<dbReference type="Proteomes" id="UP001183604">
    <property type="component" value="Unassembled WGS sequence"/>
</dbReference>
<evidence type="ECO:0000259" key="2">
    <source>
        <dbReference type="Pfam" id="PF13569"/>
    </source>
</evidence>
<evidence type="ECO:0000313" key="4">
    <source>
        <dbReference type="EMBL" id="MDR7336979.1"/>
    </source>
</evidence>
<dbReference type="InterPro" id="IPR025406">
    <property type="entry name" value="DUF4132"/>
</dbReference>
<reference evidence="3" key="1">
    <citation type="submission" date="2022-12" db="EMBL/GenBank/DDBJ databases">
        <title>Gycomyces niveus sp.nov., a novel actinomycete isolated from soil in Shouguang.</title>
        <authorList>
            <person name="Yang X."/>
        </authorList>
    </citation>
    <scope>NUCLEOTIDE SEQUENCE</scope>
    <source>
        <strain evidence="3">DSM 44724</strain>
    </source>
</reference>
<evidence type="ECO:0000313" key="3">
    <source>
        <dbReference type="EMBL" id="MDA1388184.1"/>
    </source>
</evidence>
<evidence type="ECO:0000256" key="1">
    <source>
        <dbReference type="SAM" id="MobiDB-lite"/>
    </source>
</evidence>
<proteinExistence type="predicted"/>
<evidence type="ECO:0000313" key="6">
    <source>
        <dbReference type="Proteomes" id="UP001183604"/>
    </source>
</evidence>
<reference evidence="4 6" key="2">
    <citation type="submission" date="2023-07" db="EMBL/GenBank/DDBJ databases">
        <title>Sequencing the genomes of 1000 actinobacteria strains.</title>
        <authorList>
            <person name="Klenk H.-P."/>
        </authorList>
    </citation>
    <scope>NUCLEOTIDE SEQUENCE [LARGE SCALE GENOMIC DNA]</scope>
    <source>
        <strain evidence="4 6">DSM 44724</strain>
    </source>
</reference>
<dbReference type="Pfam" id="PF13569">
    <property type="entry name" value="DUF4132"/>
    <property type="match status" value="1"/>
</dbReference>
<name>A0A9X3SXB2_9ACTN</name>
<feature type="domain" description="DUF4132" evidence="2">
    <location>
        <begin position="837"/>
        <end position="1018"/>
    </location>
</feature>
<dbReference type="EMBL" id="JAVDYD010000001">
    <property type="protein sequence ID" value="MDR7336979.1"/>
    <property type="molecule type" value="Genomic_DNA"/>
</dbReference>
<accession>A0A9X3SXB2</accession>
<keyword evidence="6" id="KW-1185">Reference proteome</keyword>
<feature type="region of interest" description="Disordered" evidence="1">
    <location>
        <begin position="833"/>
        <end position="854"/>
    </location>
</feature>
<evidence type="ECO:0000313" key="5">
    <source>
        <dbReference type="Proteomes" id="UP001145799"/>
    </source>
</evidence>
<organism evidence="3 5">
    <name type="scientific">Glycomyces lechevalierae</name>
    <dbReference type="NCBI Taxonomy" id="256034"/>
    <lineage>
        <taxon>Bacteria</taxon>
        <taxon>Bacillati</taxon>
        <taxon>Actinomycetota</taxon>
        <taxon>Actinomycetes</taxon>
        <taxon>Glycomycetales</taxon>
        <taxon>Glycomycetaceae</taxon>
        <taxon>Glycomyces</taxon>
    </lineage>
</organism>